<accession>A0AAV4XME6</accession>
<evidence type="ECO:0000313" key="2">
    <source>
        <dbReference type="Proteomes" id="UP001054945"/>
    </source>
</evidence>
<name>A0AAV4XME6_CAEEX</name>
<gene>
    <name evidence="1" type="primary">AVEN_198573_1</name>
    <name evidence="1" type="ORF">CEXT_606341</name>
</gene>
<dbReference type="EMBL" id="BPLR01017935">
    <property type="protein sequence ID" value="GIY95558.1"/>
    <property type="molecule type" value="Genomic_DNA"/>
</dbReference>
<evidence type="ECO:0000313" key="1">
    <source>
        <dbReference type="EMBL" id="GIY95558.1"/>
    </source>
</evidence>
<comment type="caution">
    <text evidence="1">The sequence shown here is derived from an EMBL/GenBank/DDBJ whole genome shotgun (WGS) entry which is preliminary data.</text>
</comment>
<sequence>MFYNSAVDHLQVNKSSTTAPKFSVQDLPAGTPFVLVIYASNEKERVIPWPLLLILPDRRGCSCFMSKLTTRRDTFGCIGHTVNDRSCRFGFVKSKEELLKVERTPRKTDVEVTLADLNNSISKHKDTSSTTFLGDVTLEENISNKKIVIKVEPPPDQTMVL</sequence>
<protein>
    <submittedName>
        <fullName evidence="1">Ig-like domain-containing protein</fullName>
    </submittedName>
</protein>
<dbReference type="Proteomes" id="UP001054945">
    <property type="component" value="Unassembled WGS sequence"/>
</dbReference>
<proteinExistence type="predicted"/>
<dbReference type="AlphaFoldDB" id="A0AAV4XME6"/>
<organism evidence="1 2">
    <name type="scientific">Caerostris extrusa</name>
    <name type="common">Bark spider</name>
    <name type="synonym">Caerostris bankana</name>
    <dbReference type="NCBI Taxonomy" id="172846"/>
    <lineage>
        <taxon>Eukaryota</taxon>
        <taxon>Metazoa</taxon>
        <taxon>Ecdysozoa</taxon>
        <taxon>Arthropoda</taxon>
        <taxon>Chelicerata</taxon>
        <taxon>Arachnida</taxon>
        <taxon>Araneae</taxon>
        <taxon>Araneomorphae</taxon>
        <taxon>Entelegynae</taxon>
        <taxon>Araneoidea</taxon>
        <taxon>Araneidae</taxon>
        <taxon>Caerostris</taxon>
    </lineage>
</organism>
<keyword evidence="2" id="KW-1185">Reference proteome</keyword>
<reference evidence="1 2" key="1">
    <citation type="submission" date="2021-06" db="EMBL/GenBank/DDBJ databases">
        <title>Caerostris extrusa draft genome.</title>
        <authorList>
            <person name="Kono N."/>
            <person name="Arakawa K."/>
        </authorList>
    </citation>
    <scope>NUCLEOTIDE SEQUENCE [LARGE SCALE GENOMIC DNA]</scope>
</reference>